<dbReference type="VEuPathDB" id="FungiDB:MYCTH_90076"/>
<dbReference type="InParanoid" id="G2QLR3"/>
<feature type="non-terminal residue" evidence="2">
    <location>
        <position position="251"/>
    </location>
</feature>
<dbReference type="RefSeq" id="XP_003666138.1">
    <property type="nucleotide sequence ID" value="XM_003666090.1"/>
</dbReference>
<feature type="region of interest" description="Disordered" evidence="1">
    <location>
        <begin position="1"/>
        <end position="62"/>
    </location>
</feature>
<dbReference type="EMBL" id="CP003007">
    <property type="protein sequence ID" value="AEO60893.1"/>
    <property type="molecule type" value="Genomic_DNA"/>
</dbReference>
<name>G2QLR3_THET4</name>
<evidence type="ECO:0000313" key="2">
    <source>
        <dbReference type="EMBL" id="AEO60893.1"/>
    </source>
</evidence>
<dbReference type="GeneID" id="11514275"/>
<proteinExistence type="predicted"/>
<evidence type="ECO:0000313" key="3">
    <source>
        <dbReference type="Proteomes" id="UP000007322"/>
    </source>
</evidence>
<reference evidence="2 3" key="1">
    <citation type="journal article" date="2011" name="Nat. Biotechnol.">
        <title>Comparative genomic analysis of the thermophilic biomass-degrading fungi Myceliophthora thermophila and Thielavia terrestris.</title>
        <authorList>
            <person name="Berka R.M."/>
            <person name="Grigoriev I.V."/>
            <person name="Otillar R."/>
            <person name="Salamov A."/>
            <person name="Grimwood J."/>
            <person name="Reid I."/>
            <person name="Ishmael N."/>
            <person name="John T."/>
            <person name="Darmond C."/>
            <person name="Moisan M.-C."/>
            <person name="Henrissat B."/>
            <person name="Coutinho P.M."/>
            <person name="Lombard V."/>
            <person name="Natvig D.O."/>
            <person name="Lindquist E."/>
            <person name="Schmutz J."/>
            <person name="Lucas S."/>
            <person name="Harris P."/>
            <person name="Powlowski J."/>
            <person name="Bellemare A."/>
            <person name="Taylor D."/>
            <person name="Butler G."/>
            <person name="de Vries R.P."/>
            <person name="Allijn I.E."/>
            <person name="van den Brink J."/>
            <person name="Ushinsky S."/>
            <person name="Storms R."/>
            <person name="Powell A.J."/>
            <person name="Paulsen I.T."/>
            <person name="Elbourne L.D.H."/>
            <person name="Baker S.E."/>
            <person name="Magnuson J."/>
            <person name="LaBoissiere S."/>
            <person name="Clutterbuck A.J."/>
            <person name="Martinez D."/>
            <person name="Wogulis M."/>
            <person name="de Leon A.L."/>
            <person name="Rey M.W."/>
            <person name="Tsang A."/>
        </authorList>
    </citation>
    <scope>NUCLEOTIDE SEQUENCE [LARGE SCALE GENOMIC DNA]</scope>
    <source>
        <strain evidence="3">ATCC 42464 / BCRC 31852 / DSM 1799</strain>
    </source>
</reference>
<dbReference type="Proteomes" id="UP000007322">
    <property type="component" value="Chromosome 6"/>
</dbReference>
<dbReference type="AlphaFoldDB" id="G2QLR3"/>
<gene>
    <name evidence="2" type="ORF">MYCTH_90076</name>
</gene>
<protein>
    <submittedName>
        <fullName evidence="2">Uncharacterized protein</fullName>
    </submittedName>
</protein>
<feature type="compositionally biased region" description="Polar residues" evidence="1">
    <location>
        <begin position="181"/>
        <end position="213"/>
    </location>
</feature>
<feature type="compositionally biased region" description="Polar residues" evidence="1">
    <location>
        <begin position="24"/>
        <end position="41"/>
    </location>
</feature>
<dbReference type="HOGENOM" id="CLU_1109292_0_0_1"/>
<dbReference type="KEGG" id="mtm:MYCTH_90076"/>
<feature type="region of interest" description="Disordered" evidence="1">
    <location>
        <begin position="139"/>
        <end position="251"/>
    </location>
</feature>
<organism evidence="2 3">
    <name type="scientific">Thermothelomyces thermophilus (strain ATCC 42464 / BCRC 31852 / DSM 1799)</name>
    <name type="common">Sporotrichum thermophile</name>
    <dbReference type="NCBI Taxonomy" id="573729"/>
    <lineage>
        <taxon>Eukaryota</taxon>
        <taxon>Fungi</taxon>
        <taxon>Dikarya</taxon>
        <taxon>Ascomycota</taxon>
        <taxon>Pezizomycotina</taxon>
        <taxon>Sordariomycetes</taxon>
        <taxon>Sordariomycetidae</taxon>
        <taxon>Sordariales</taxon>
        <taxon>Chaetomiaceae</taxon>
        <taxon>Thermothelomyces</taxon>
    </lineage>
</organism>
<feature type="compositionally biased region" description="Low complexity" evidence="1">
    <location>
        <begin position="223"/>
        <end position="251"/>
    </location>
</feature>
<accession>G2QLR3</accession>
<evidence type="ECO:0000256" key="1">
    <source>
        <dbReference type="SAM" id="MobiDB-lite"/>
    </source>
</evidence>
<feature type="compositionally biased region" description="Low complexity" evidence="1">
    <location>
        <begin position="139"/>
        <end position="174"/>
    </location>
</feature>
<sequence length="251" mass="26157">MANLPPRPVFTNLGDGTPAYNSRARGSNLPSGMNPGHSTNPRHFHPYDRRLSTPTTQGSRFATIPPWRRNRIHHNSQPGFPTHQYTGQYSAPFSGGTAFASHRVPVNINATRARQQQQGGRQSVPANYAVNEPMVPFSRSAVSSSSHPASCSSEATATTTRGANGAAGSAPSPNLGAGETSPRSFSAINTVSHGAGSQPSWHGVSQTTSSTTLGGRPFASNNPPTCTSQTTPSKTTTTGTAATTTTTATTI</sequence>
<keyword evidence="3" id="KW-1185">Reference proteome</keyword>